<feature type="transmembrane region" description="Helical" evidence="1">
    <location>
        <begin position="296"/>
        <end position="319"/>
    </location>
</feature>
<keyword evidence="1" id="KW-0812">Transmembrane</keyword>
<feature type="transmembrane region" description="Helical" evidence="1">
    <location>
        <begin position="143"/>
        <end position="166"/>
    </location>
</feature>
<dbReference type="Proteomes" id="UP000198287">
    <property type="component" value="Unassembled WGS sequence"/>
</dbReference>
<accession>A0A226E853</accession>
<evidence type="ECO:0000313" key="3">
    <source>
        <dbReference type="Proteomes" id="UP000198287"/>
    </source>
</evidence>
<dbReference type="AlphaFoldDB" id="A0A226E853"/>
<feature type="transmembrane region" description="Helical" evidence="1">
    <location>
        <begin position="81"/>
        <end position="103"/>
    </location>
</feature>
<gene>
    <name evidence="2" type="ORF">Fcan01_11496</name>
</gene>
<evidence type="ECO:0000256" key="1">
    <source>
        <dbReference type="SAM" id="Phobius"/>
    </source>
</evidence>
<protein>
    <submittedName>
        <fullName evidence="2">Uncharacterized protein</fullName>
    </submittedName>
</protein>
<proteinExistence type="predicted"/>
<keyword evidence="1" id="KW-0472">Membrane</keyword>
<comment type="caution">
    <text evidence="2">The sequence shown here is derived from an EMBL/GenBank/DDBJ whole genome shotgun (WGS) entry which is preliminary data.</text>
</comment>
<reference evidence="2 3" key="1">
    <citation type="submission" date="2015-12" db="EMBL/GenBank/DDBJ databases">
        <title>The genome of Folsomia candida.</title>
        <authorList>
            <person name="Faddeeva A."/>
            <person name="Derks M.F."/>
            <person name="Anvar Y."/>
            <person name="Smit S."/>
            <person name="Van Straalen N."/>
            <person name="Roelofs D."/>
        </authorList>
    </citation>
    <scope>NUCLEOTIDE SEQUENCE [LARGE SCALE GENOMIC DNA]</scope>
    <source>
        <strain evidence="2 3">VU population</strain>
        <tissue evidence="2">Whole body</tissue>
    </source>
</reference>
<feature type="transmembrane region" description="Helical" evidence="1">
    <location>
        <begin position="218"/>
        <end position="237"/>
    </location>
</feature>
<feature type="transmembrane region" description="Helical" evidence="1">
    <location>
        <begin position="257"/>
        <end position="284"/>
    </location>
</feature>
<dbReference type="EMBL" id="LNIX01000005">
    <property type="protein sequence ID" value="OXA53488.1"/>
    <property type="molecule type" value="Genomic_DNA"/>
</dbReference>
<keyword evidence="3" id="KW-1185">Reference proteome</keyword>
<keyword evidence="1" id="KW-1133">Transmembrane helix</keyword>
<feature type="transmembrane region" description="Helical" evidence="1">
    <location>
        <begin position="186"/>
        <end position="206"/>
    </location>
</feature>
<evidence type="ECO:0000313" key="2">
    <source>
        <dbReference type="EMBL" id="OXA53488.1"/>
    </source>
</evidence>
<sequence>MATVTSLMWRSLNTFSRGFALLPPCPMEWDISKNRFIPYTNPKSLFFWKVLMLCLFLSNIVYVILFLAAILGTATMTLVEVMISCLFLSIGVFANLVEIVIFMHVGNTAQAFNCVAILEKQIIEFPTSCSTSQKAGKIDMVGLVLNSITFVFVIHTIIVPICGIYIGLDPYSLFVARVVPLHWQTVPKYGIIPLKIILIGSWYLVARVLAMTMCSCTLAAYLTLSCIASLCAKSGLIETYQISPYLVEYSSCELILSIAYPFLAPAVALCLLNGFVLSILYNFISLKMHHMIPMPFFAVFPTLAVASITIIQTMVPIAISIHTDTTELRDIWKRFVASSQNKRHVVRQIRAKRSIRVYVGVADHNFFIFCKSLLPTYYEATVYYTITALMSIDTSGVQITL</sequence>
<name>A0A226E853_FOLCA</name>
<organism evidence="2 3">
    <name type="scientific">Folsomia candida</name>
    <name type="common">Springtail</name>
    <dbReference type="NCBI Taxonomy" id="158441"/>
    <lineage>
        <taxon>Eukaryota</taxon>
        <taxon>Metazoa</taxon>
        <taxon>Ecdysozoa</taxon>
        <taxon>Arthropoda</taxon>
        <taxon>Hexapoda</taxon>
        <taxon>Collembola</taxon>
        <taxon>Entomobryomorpha</taxon>
        <taxon>Isotomoidea</taxon>
        <taxon>Isotomidae</taxon>
        <taxon>Proisotominae</taxon>
        <taxon>Folsomia</taxon>
    </lineage>
</organism>
<feature type="transmembrane region" description="Helical" evidence="1">
    <location>
        <begin position="45"/>
        <end position="69"/>
    </location>
</feature>